<dbReference type="Proteomes" id="UP001234297">
    <property type="component" value="Chromosome 12"/>
</dbReference>
<proteinExistence type="predicted"/>
<keyword evidence="2" id="KW-1185">Reference proteome</keyword>
<reference evidence="1 2" key="1">
    <citation type="journal article" date="2022" name="Hortic Res">
        <title>A haplotype resolved chromosomal level avocado genome allows analysis of novel avocado genes.</title>
        <authorList>
            <person name="Nath O."/>
            <person name="Fletcher S.J."/>
            <person name="Hayward A."/>
            <person name="Shaw L.M."/>
            <person name="Masouleh A.K."/>
            <person name="Furtado A."/>
            <person name="Henry R.J."/>
            <person name="Mitter N."/>
        </authorList>
    </citation>
    <scope>NUCLEOTIDE SEQUENCE [LARGE SCALE GENOMIC DNA]</scope>
    <source>
        <strain evidence="2">cv. Hass</strain>
    </source>
</reference>
<accession>A0ACC2K2I1</accession>
<protein>
    <submittedName>
        <fullName evidence="1">Uncharacterized protein</fullName>
    </submittedName>
</protein>
<evidence type="ECO:0000313" key="2">
    <source>
        <dbReference type="Proteomes" id="UP001234297"/>
    </source>
</evidence>
<gene>
    <name evidence="1" type="ORF">MRB53_034682</name>
</gene>
<evidence type="ECO:0000313" key="1">
    <source>
        <dbReference type="EMBL" id="KAJ8615310.1"/>
    </source>
</evidence>
<organism evidence="1 2">
    <name type="scientific">Persea americana</name>
    <name type="common">Avocado</name>
    <dbReference type="NCBI Taxonomy" id="3435"/>
    <lineage>
        <taxon>Eukaryota</taxon>
        <taxon>Viridiplantae</taxon>
        <taxon>Streptophyta</taxon>
        <taxon>Embryophyta</taxon>
        <taxon>Tracheophyta</taxon>
        <taxon>Spermatophyta</taxon>
        <taxon>Magnoliopsida</taxon>
        <taxon>Magnoliidae</taxon>
        <taxon>Laurales</taxon>
        <taxon>Lauraceae</taxon>
        <taxon>Persea</taxon>
    </lineage>
</organism>
<sequence>MQHRSTPVRPFVQQQLQWSLGDTQQQRSSGETRSFDQCRRHTEIAVLRRKEWRRETDHGFYFSGDGKDNTIAGNVWDLLLLRQL</sequence>
<name>A0ACC2K2I1_PERAE</name>
<comment type="caution">
    <text evidence="1">The sequence shown here is derived from an EMBL/GenBank/DDBJ whole genome shotgun (WGS) entry which is preliminary data.</text>
</comment>
<dbReference type="EMBL" id="CM056820">
    <property type="protein sequence ID" value="KAJ8615310.1"/>
    <property type="molecule type" value="Genomic_DNA"/>
</dbReference>